<dbReference type="Proteomes" id="UP000789366">
    <property type="component" value="Unassembled WGS sequence"/>
</dbReference>
<protein>
    <submittedName>
        <fullName evidence="1">14911_t:CDS:1</fullName>
    </submittedName>
</protein>
<comment type="caution">
    <text evidence="1">The sequence shown here is derived from an EMBL/GenBank/DDBJ whole genome shotgun (WGS) entry which is preliminary data.</text>
</comment>
<sequence length="288" mass="32691">MSTQEYSFISREAFNDLINKFLEKKYWLDALGTETNPNTQIITVSKDKNGLDLIHTICPFNRLYDTLCKVHMSVLKHVGASKMWNVIGKQYDYIPQLFIREFCDACKTCATHRSFPNALAAKPIVASGFLTRVQIDLVGLTFQPVDAMNIQTVCATGKSPYSLVFGQDPLKNFSILEDLYQKNVVDEENLPDDFFEESDDNDLLLNQSESLDQSKLPTVLNREFSTLNQFESSTLNQVKSLTLNQFESSTPNQFKSSTPNDNVGSQDLPLQEIQNIQSHHQLSHEYAN</sequence>
<organism evidence="1 2">
    <name type="scientific">Cetraspora pellucida</name>
    <dbReference type="NCBI Taxonomy" id="1433469"/>
    <lineage>
        <taxon>Eukaryota</taxon>
        <taxon>Fungi</taxon>
        <taxon>Fungi incertae sedis</taxon>
        <taxon>Mucoromycota</taxon>
        <taxon>Glomeromycotina</taxon>
        <taxon>Glomeromycetes</taxon>
        <taxon>Diversisporales</taxon>
        <taxon>Gigasporaceae</taxon>
        <taxon>Cetraspora</taxon>
    </lineage>
</organism>
<reference evidence="1" key="1">
    <citation type="submission" date="2021-06" db="EMBL/GenBank/DDBJ databases">
        <authorList>
            <person name="Kallberg Y."/>
            <person name="Tangrot J."/>
            <person name="Rosling A."/>
        </authorList>
    </citation>
    <scope>NUCLEOTIDE SEQUENCE</scope>
    <source>
        <strain evidence="1">28 12/20/2015</strain>
    </source>
</reference>
<accession>A0ACA9MQ92</accession>
<name>A0ACA9MQ92_9GLOM</name>
<proteinExistence type="predicted"/>
<keyword evidence="2" id="KW-1185">Reference proteome</keyword>
<evidence type="ECO:0000313" key="2">
    <source>
        <dbReference type="Proteomes" id="UP000789366"/>
    </source>
</evidence>
<feature type="non-terminal residue" evidence="1">
    <location>
        <position position="288"/>
    </location>
</feature>
<dbReference type="EMBL" id="CAJVPW010008869">
    <property type="protein sequence ID" value="CAG8598036.1"/>
    <property type="molecule type" value="Genomic_DNA"/>
</dbReference>
<gene>
    <name evidence="1" type="ORF">SPELUC_LOCUS7003</name>
</gene>
<evidence type="ECO:0000313" key="1">
    <source>
        <dbReference type="EMBL" id="CAG8598036.1"/>
    </source>
</evidence>